<evidence type="ECO:0000256" key="6">
    <source>
        <dbReference type="ARBA" id="ARBA00022989"/>
    </source>
</evidence>
<dbReference type="PANTHER" id="PTHR33228">
    <property type="entry name" value="PROTEIN GLUTAMINE DUMPER 4-RELATED"/>
    <property type="match status" value="1"/>
</dbReference>
<sequence length="134" mass="14566">MHEINVLRRSSNPISLEIKEEAKLARMGVATAPSTPTVSSNAMILRWPSDSPVPYLFLGIAFVFLVIAVAVLVLACSRCRMIARPPAAALPSKEKPGTTTQMRTQEEVEPRIVVVMAGDDRPLFLANPISLSLI</sequence>
<proteinExistence type="inferred from homology"/>
<feature type="transmembrane region" description="Helical" evidence="8">
    <location>
        <begin position="55"/>
        <end position="76"/>
    </location>
</feature>
<dbReference type="Proteomes" id="UP000811609">
    <property type="component" value="Chromosome 16"/>
</dbReference>
<comment type="subcellular location">
    <subcellularLocation>
        <location evidence="1">Membrane</location>
        <topology evidence="1">Single-pass membrane protein</topology>
    </subcellularLocation>
</comment>
<comment type="caution">
    <text evidence="9">The sequence shown here is derived from an EMBL/GenBank/DDBJ whole genome shotgun (WGS) entry which is preliminary data.</text>
</comment>
<dbReference type="AlphaFoldDB" id="A0A8T1N866"/>
<keyword evidence="5" id="KW-0029">Amino-acid transport</keyword>
<evidence type="ECO:0000256" key="3">
    <source>
        <dbReference type="ARBA" id="ARBA00022448"/>
    </source>
</evidence>
<dbReference type="InterPro" id="IPR040359">
    <property type="entry name" value="GDU"/>
</dbReference>
<accession>A0A8T1N866</accession>
<dbReference type="GO" id="GO:0006865">
    <property type="term" value="P:amino acid transport"/>
    <property type="evidence" value="ECO:0007669"/>
    <property type="project" value="UniProtKB-KW"/>
</dbReference>
<keyword evidence="6 8" id="KW-1133">Transmembrane helix</keyword>
<keyword evidence="4 8" id="KW-0812">Transmembrane</keyword>
<evidence type="ECO:0000256" key="7">
    <source>
        <dbReference type="ARBA" id="ARBA00023136"/>
    </source>
</evidence>
<reference evidence="9" key="1">
    <citation type="submission" date="2020-12" db="EMBL/GenBank/DDBJ databases">
        <title>WGS assembly of Carya illinoinensis cv. Pawnee.</title>
        <authorList>
            <person name="Platts A."/>
            <person name="Shu S."/>
            <person name="Wright S."/>
            <person name="Barry K."/>
            <person name="Edger P."/>
            <person name="Pires J.C."/>
            <person name="Schmutz J."/>
        </authorList>
    </citation>
    <scope>NUCLEOTIDE SEQUENCE</scope>
    <source>
        <tissue evidence="9">Leaf</tissue>
    </source>
</reference>
<evidence type="ECO:0000256" key="4">
    <source>
        <dbReference type="ARBA" id="ARBA00022692"/>
    </source>
</evidence>
<keyword evidence="7 8" id="KW-0472">Membrane</keyword>
<evidence type="ECO:0000313" key="10">
    <source>
        <dbReference type="Proteomes" id="UP000811609"/>
    </source>
</evidence>
<evidence type="ECO:0000313" key="9">
    <source>
        <dbReference type="EMBL" id="KAG6625214.1"/>
    </source>
</evidence>
<name>A0A8T1N866_CARIL</name>
<dbReference type="GO" id="GO:0016020">
    <property type="term" value="C:membrane"/>
    <property type="evidence" value="ECO:0007669"/>
    <property type="project" value="UniProtKB-SubCell"/>
</dbReference>
<evidence type="ECO:0000256" key="8">
    <source>
        <dbReference type="SAM" id="Phobius"/>
    </source>
</evidence>
<protein>
    <submittedName>
        <fullName evidence="9">Uncharacterized protein</fullName>
    </submittedName>
</protein>
<comment type="similarity">
    <text evidence="2">Belongs to the GLUTAMINE DUMPER 1 (TC 9.B.60) family.</text>
</comment>
<evidence type="ECO:0000256" key="1">
    <source>
        <dbReference type="ARBA" id="ARBA00004167"/>
    </source>
</evidence>
<dbReference type="PANTHER" id="PTHR33228:SF60">
    <property type="entry name" value="PROTEIN, PUTATIVE-RELATED"/>
    <property type="match status" value="1"/>
</dbReference>
<dbReference type="OrthoDB" id="770444at2759"/>
<dbReference type="GO" id="GO:0080143">
    <property type="term" value="P:regulation of amino acid export"/>
    <property type="evidence" value="ECO:0007669"/>
    <property type="project" value="InterPro"/>
</dbReference>
<gene>
    <name evidence="9" type="ORF">CIPAW_16G081100</name>
</gene>
<keyword evidence="10" id="KW-1185">Reference proteome</keyword>
<keyword evidence="3" id="KW-0813">Transport</keyword>
<organism evidence="9 10">
    <name type="scientific">Carya illinoinensis</name>
    <name type="common">Pecan</name>
    <dbReference type="NCBI Taxonomy" id="32201"/>
    <lineage>
        <taxon>Eukaryota</taxon>
        <taxon>Viridiplantae</taxon>
        <taxon>Streptophyta</taxon>
        <taxon>Embryophyta</taxon>
        <taxon>Tracheophyta</taxon>
        <taxon>Spermatophyta</taxon>
        <taxon>Magnoliopsida</taxon>
        <taxon>eudicotyledons</taxon>
        <taxon>Gunneridae</taxon>
        <taxon>Pentapetalae</taxon>
        <taxon>rosids</taxon>
        <taxon>fabids</taxon>
        <taxon>Fagales</taxon>
        <taxon>Juglandaceae</taxon>
        <taxon>Carya</taxon>
    </lineage>
</organism>
<evidence type="ECO:0000256" key="2">
    <source>
        <dbReference type="ARBA" id="ARBA00009977"/>
    </source>
</evidence>
<evidence type="ECO:0000256" key="5">
    <source>
        <dbReference type="ARBA" id="ARBA00022970"/>
    </source>
</evidence>
<dbReference type="EMBL" id="CM031824">
    <property type="protein sequence ID" value="KAG6625214.1"/>
    <property type="molecule type" value="Genomic_DNA"/>
</dbReference>